<dbReference type="EMBL" id="HBEZ01006381">
    <property type="protein sequence ID" value="CAD8625939.1"/>
    <property type="molecule type" value="Transcribed_RNA"/>
</dbReference>
<evidence type="ECO:0000313" key="1">
    <source>
        <dbReference type="EMBL" id="CAD8625939.1"/>
    </source>
</evidence>
<organism evidence="1">
    <name type="scientific">Cryptomonas curvata</name>
    <dbReference type="NCBI Taxonomy" id="233186"/>
    <lineage>
        <taxon>Eukaryota</taxon>
        <taxon>Cryptophyceae</taxon>
        <taxon>Cryptomonadales</taxon>
        <taxon>Cryptomonadaceae</taxon>
        <taxon>Cryptomonas</taxon>
    </lineage>
</organism>
<gene>
    <name evidence="1" type="ORF">CCUR1050_LOCUS3617</name>
</gene>
<accession>A0A7S0LYB8</accession>
<reference evidence="1" key="1">
    <citation type="submission" date="2021-01" db="EMBL/GenBank/DDBJ databases">
        <authorList>
            <person name="Corre E."/>
            <person name="Pelletier E."/>
            <person name="Niang G."/>
            <person name="Scheremetjew M."/>
            <person name="Finn R."/>
            <person name="Kale V."/>
            <person name="Holt S."/>
            <person name="Cochrane G."/>
            <person name="Meng A."/>
            <person name="Brown T."/>
            <person name="Cohen L."/>
        </authorList>
    </citation>
    <scope>NUCLEOTIDE SEQUENCE</scope>
    <source>
        <strain evidence="1">CCAP979/52</strain>
    </source>
</reference>
<dbReference type="AlphaFoldDB" id="A0A7S0LYB8"/>
<sequence length="239" mass="25655">MSRPARVLVVGSSQTASDLQTAVISMGFVCNIVYCEDDILKAISEHPVFLLAVQVAIDEHVICHRPFPVARLVALCNSCKQSPAILGILPEIGGTLRQRCFSAGFADVMFSPISADTLYESICSLNHCRISESTQLPSQSYFSASTSAHEARSTRDMPTACNLDMGHDHLFAGASTPIQPAVFHQVCADLVPDFMETNTAAAAIAPTPDRVLGKRPAAAAFAECGSYPTSRRRELVPCL</sequence>
<name>A0A7S0LYB8_9CRYP</name>
<proteinExistence type="predicted"/>
<protein>
    <recommendedName>
        <fullName evidence="2">Response regulatory domain-containing protein</fullName>
    </recommendedName>
</protein>
<evidence type="ECO:0008006" key="2">
    <source>
        <dbReference type="Google" id="ProtNLM"/>
    </source>
</evidence>